<dbReference type="InterPro" id="IPR050312">
    <property type="entry name" value="IolE/XylAMocC-like"/>
</dbReference>
<name>A0A382LWC8_9ZZZZ</name>
<evidence type="ECO:0000313" key="2">
    <source>
        <dbReference type="EMBL" id="SVC41054.1"/>
    </source>
</evidence>
<dbReference type="PANTHER" id="PTHR12110">
    <property type="entry name" value="HYDROXYPYRUVATE ISOMERASE"/>
    <property type="match status" value="1"/>
</dbReference>
<protein>
    <recommendedName>
        <fullName evidence="1">Xylose isomerase-like TIM barrel domain-containing protein</fullName>
    </recommendedName>
</protein>
<accession>A0A382LWC8</accession>
<dbReference type="PANTHER" id="PTHR12110:SF53">
    <property type="entry name" value="BLR5974 PROTEIN"/>
    <property type="match status" value="1"/>
</dbReference>
<dbReference type="EMBL" id="UINC01089724">
    <property type="protein sequence ID" value="SVC41054.1"/>
    <property type="molecule type" value="Genomic_DNA"/>
</dbReference>
<evidence type="ECO:0000259" key="1">
    <source>
        <dbReference type="Pfam" id="PF01261"/>
    </source>
</evidence>
<dbReference type="Gene3D" id="3.20.20.150">
    <property type="entry name" value="Divalent-metal-dependent TIM barrel enzymes"/>
    <property type="match status" value="1"/>
</dbReference>
<dbReference type="InterPro" id="IPR013022">
    <property type="entry name" value="Xyl_isomerase-like_TIM-brl"/>
</dbReference>
<dbReference type="AlphaFoldDB" id="A0A382LWC8"/>
<sequence length="262" mass="27862">MKLGLMRGDTVPPDQLRELGFDAVQMFFGSGASGDDDDPAPEVVDETMAAGDTALAAMTVHVDLVGAQGRVDANVDRAIRCVQKTAALAGRFGDNPRPNLVWHPSGYPETEDDHGMFDGLVSAISSLCQEAESAGVDVAVEITRAGSVGSAETFLRLQDHVGSSALKVCLDAANFCPDRTPLERAVRMLGPDVVIVHGKDAVFADNGEVSDYGPTGSGRLDYPAYLQAVAAHVSAAYFVLEYYRSREDLLKARDIVRAAMDS</sequence>
<reference evidence="2" key="1">
    <citation type="submission" date="2018-05" db="EMBL/GenBank/DDBJ databases">
        <authorList>
            <person name="Lanie J.A."/>
            <person name="Ng W.-L."/>
            <person name="Kazmierczak K.M."/>
            <person name="Andrzejewski T.M."/>
            <person name="Davidsen T.M."/>
            <person name="Wayne K.J."/>
            <person name="Tettelin H."/>
            <person name="Glass J.I."/>
            <person name="Rusch D."/>
            <person name="Podicherti R."/>
            <person name="Tsui H.-C.T."/>
            <person name="Winkler M.E."/>
        </authorList>
    </citation>
    <scope>NUCLEOTIDE SEQUENCE</scope>
</reference>
<gene>
    <name evidence="2" type="ORF">METZ01_LOCUS293908</name>
</gene>
<dbReference type="SUPFAM" id="SSF51658">
    <property type="entry name" value="Xylose isomerase-like"/>
    <property type="match status" value="1"/>
</dbReference>
<dbReference type="Pfam" id="PF01261">
    <property type="entry name" value="AP_endonuc_2"/>
    <property type="match status" value="1"/>
</dbReference>
<feature type="domain" description="Xylose isomerase-like TIM barrel" evidence="1">
    <location>
        <begin position="14"/>
        <end position="255"/>
    </location>
</feature>
<dbReference type="InterPro" id="IPR036237">
    <property type="entry name" value="Xyl_isomerase-like_sf"/>
</dbReference>
<proteinExistence type="predicted"/>
<organism evidence="2">
    <name type="scientific">marine metagenome</name>
    <dbReference type="NCBI Taxonomy" id="408172"/>
    <lineage>
        <taxon>unclassified sequences</taxon>
        <taxon>metagenomes</taxon>
        <taxon>ecological metagenomes</taxon>
    </lineage>
</organism>